<dbReference type="EMBL" id="JABTCG010000002">
    <property type="protein sequence ID" value="MBD0850063.1"/>
    <property type="molecule type" value="Genomic_DNA"/>
</dbReference>
<name>A0ABR7VCS1_9FLAO</name>
<sequence>MKVFQCGHCNHPLFFENDRCGNCGHLSGYWDLDRKMLTFNAFSSSLFSDREKIEYKYCKNKEHGVCNWLLVKNSLQDYCSACQLNRIIPDLSDEKNYPKWQNLEVAKHRLIYQLQKIGLDLPNKMTNDEGLCFDFIAKYDDSKIMTGHKNGVITILLREADPVLREKAKKEMRESYHTLIGHLRHEVGHYFWERLVLSDQNVLSAFRNTFGNEKANYGEALETFYKIGAPDDWRSCFISKYATSHPWEDWAETWAHYLHIMDMVETAHFFGLEVNHKDISKNINTTSTFDPYTIRDFETIVRTGVPLSFAVNSINRAMGIPDVYPFVITPVVVKKMNFIHELLLPKRKLFF</sequence>
<dbReference type="Gene3D" id="3.40.390.70">
    <property type="match status" value="1"/>
</dbReference>
<evidence type="ECO:0000313" key="3">
    <source>
        <dbReference type="Proteomes" id="UP000598350"/>
    </source>
</evidence>
<reference evidence="2 3" key="1">
    <citation type="submission" date="2020-05" db="EMBL/GenBank/DDBJ databases">
        <title>The draft genome sequence of Maribacter arenosus CAU 1321.</title>
        <authorList>
            <person name="Mu L."/>
        </authorList>
    </citation>
    <scope>NUCLEOTIDE SEQUENCE [LARGE SCALE GENOMIC DNA]</scope>
    <source>
        <strain evidence="2 3">CAU 1321</strain>
    </source>
</reference>
<dbReference type="PIRSF" id="PIRSF012641">
    <property type="entry name" value="UCP012641"/>
    <property type="match status" value="1"/>
</dbReference>
<organism evidence="2 3">
    <name type="scientific">Maribacter arenosus</name>
    <dbReference type="NCBI Taxonomy" id="1854708"/>
    <lineage>
        <taxon>Bacteria</taxon>
        <taxon>Pseudomonadati</taxon>
        <taxon>Bacteroidota</taxon>
        <taxon>Flavobacteriia</taxon>
        <taxon>Flavobacteriales</taxon>
        <taxon>Flavobacteriaceae</taxon>
        <taxon>Maribacter</taxon>
    </lineage>
</organism>
<dbReference type="Proteomes" id="UP000598350">
    <property type="component" value="Unassembled WGS sequence"/>
</dbReference>
<protein>
    <submittedName>
        <fullName evidence="2">Zinc-binding metallopeptidase</fullName>
    </submittedName>
</protein>
<dbReference type="Pfam" id="PF15887">
    <property type="entry name" value="Peptidase_Mx"/>
    <property type="match status" value="1"/>
</dbReference>
<dbReference type="InterPro" id="IPR031321">
    <property type="entry name" value="UCP012641"/>
</dbReference>
<dbReference type="RefSeq" id="WP_188313208.1">
    <property type="nucleotide sequence ID" value="NZ_JABTCG010000002.1"/>
</dbReference>
<evidence type="ECO:0000313" key="2">
    <source>
        <dbReference type="EMBL" id="MBD0850063.1"/>
    </source>
</evidence>
<gene>
    <name evidence="2" type="ORF">HPE63_05225</name>
</gene>
<accession>A0ABR7VCS1</accession>
<keyword evidence="3" id="KW-1185">Reference proteome</keyword>
<evidence type="ECO:0000259" key="1">
    <source>
        <dbReference type="Pfam" id="PF10005"/>
    </source>
</evidence>
<dbReference type="Pfam" id="PF10005">
    <property type="entry name" value="Zn_ribbon_DZR_6"/>
    <property type="match status" value="1"/>
</dbReference>
<proteinExistence type="predicted"/>
<comment type="caution">
    <text evidence="2">The sequence shown here is derived from an EMBL/GenBank/DDBJ whole genome shotgun (WGS) entry which is preliminary data.</text>
</comment>
<dbReference type="InterPro" id="IPR011201">
    <property type="entry name" value="Zinc-ribbon_6_bact"/>
</dbReference>
<feature type="domain" description="Zinc-ribbon" evidence="1">
    <location>
        <begin position="3"/>
        <end position="93"/>
    </location>
</feature>